<reference evidence="6 7" key="1">
    <citation type="submission" date="2019-09" db="EMBL/GenBank/DDBJ databases">
        <authorList>
            <person name="Kevbrin V."/>
            <person name="Grouzdev D.S."/>
        </authorList>
    </citation>
    <scope>NUCLEOTIDE SEQUENCE [LARGE SCALE GENOMIC DNA]</scope>
    <source>
        <strain evidence="6 7">G-192</strain>
    </source>
</reference>
<keyword evidence="4" id="KW-0812">Transmembrane</keyword>
<evidence type="ECO:0000313" key="7">
    <source>
        <dbReference type="Proteomes" id="UP000325122"/>
    </source>
</evidence>
<comment type="similarity">
    <text evidence="2">Belongs to the methyl-accepting chemotaxis (MCP) protein family.</text>
</comment>
<dbReference type="GO" id="GO:0006935">
    <property type="term" value="P:chemotaxis"/>
    <property type="evidence" value="ECO:0007669"/>
    <property type="project" value="InterPro"/>
</dbReference>
<evidence type="ECO:0000256" key="4">
    <source>
        <dbReference type="SAM" id="Phobius"/>
    </source>
</evidence>
<feature type="transmembrane region" description="Helical" evidence="4">
    <location>
        <begin position="97"/>
        <end position="125"/>
    </location>
</feature>
<feature type="transmembrane region" description="Helical" evidence="4">
    <location>
        <begin position="12"/>
        <end position="31"/>
    </location>
</feature>
<dbReference type="PANTHER" id="PTHR32089:SF112">
    <property type="entry name" value="LYSOZYME-LIKE PROTEIN-RELATED"/>
    <property type="match status" value="1"/>
</dbReference>
<feature type="transmembrane region" description="Helical" evidence="4">
    <location>
        <begin position="38"/>
        <end position="56"/>
    </location>
</feature>
<evidence type="ECO:0000256" key="1">
    <source>
        <dbReference type="ARBA" id="ARBA00023224"/>
    </source>
</evidence>
<gene>
    <name evidence="6" type="ORF">F1654_10635</name>
</gene>
<protein>
    <recommendedName>
        <fullName evidence="5">Methyl-accepting transducer domain-containing protein</fullName>
    </recommendedName>
</protein>
<feature type="transmembrane region" description="Helical" evidence="4">
    <location>
        <begin position="145"/>
        <end position="163"/>
    </location>
</feature>
<evidence type="ECO:0000256" key="2">
    <source>
        <dbReference type="ARBA" id="ARBA00029447"/>
    </source>
</evidence>
<name>A0A5M6ZGL9_9PROT</name>
<dbReference type="Pfam" id="PF00015">
    <property type="entry name" value="MCPsignal"/>
    <property type="match status" value="1"/>
</dbReference>
<keyword evidence="4" id="KW-0472">Membrane</keyword>
<sequence>MSRLETVRTNALKVLFATLCALTVLYLGAGLMIDTGRALTGTVFMAAIVALAGLSWRAAPGTWTTRAVFGAAMMGFPAALTYLMSGHPWQIDMHMTFFAALAAVTVLVDWRALIAAAGAAALHHLTLNFALPAAVFPDGGDFSRVVFHAVVVIAQTGLLIWLAHGVARALSEADDALTLANAAKGEADELLQTDRIRQAEITRSRETIATVSGEFEQSVSRVLEDLQTASAQLSGLAGELRTDAGATRASAEGAAGQARETSGHVEAVASAAQELAASIAEVTRTLGSADEISVRAEGEAGRAGGSMEELHNAAREIEDIAGLVSDIAEQTNLLALNATIEAARAGEAGKGFAVVASEVKQLAVQTAKATGDIRSKIEAMRAAADAATSALTQIASTISDIREASSSARNAFAEQSSATDEIARLAADAAGSTARVGEEASAVTGAAARADEAAARFDDASRELAAAAARLGEELSVFRRKLSEAA</sequence>
<keyword evidence="7" id="KW-1185">Reference proteome</keyword>
<dbReference type="RefSeq" id="WP_150023529.1">
    <property type="nucleotide sequence ID" value="NZ_VWOJ01000003.1"/>
</dbReference>
<feature type="domain" description="Methyl-accepting transducer" evidence="5">
    <location>
        <begin position="222"/>
        <end position="455"/>
    </location>
</feature>
<dbReference type="InterPro" id="IPR004089">
    <property type="entry name" value="MCPsignal_dom"/>
</dbReference>
<dbReference type="GO" id="GO:0016020">
    <property type="term" value="C:membrane"/>
    <property type="evidence" value="ECO:0007669"/>
    <property type="project" value="InterPro"/>
</dbReference>
<dbReference type="EMBL" id="VWOJ01000003">
    <property type="protein sequence ID" value="KAA5802278.1"/>
    <property type="molecule type" value="Genomic_DNA"/>
</dbReference>
<keyword evidence="1 3" id="KW-0807">Transducer</keyword>
<proteinExistence type="inferred from homology"/>
<evidence type="ECO:0000256" key="3">
    <source>
        <dbReference type="PROSITE-ProRule" id="PRU00284"/>
    </source>
</evidence>
<dbReference type="Proteomes" id="UP000325122">
    <property type="component" value="Unassembled WGS sequence"/>
</dbReference>
<dbReference type="SMART" id="SM00283">
    <property type="entry name" value="MA"/>
    <property type="match status" value="1"/>
</dbReference>
<dbReference type="PANTHER" id="PTHR32089">
    <property type="entry name" value="METHYL-ACCEPTING CHEMOTAXIS PROTEIN MCPB"/>
    <property type="match status" value="1"/>
</dbReference>
<comment type="caution">
    <text evidence="6">The sequence shown here is derived from an EMBL/GenBank/DDBJ whole genome shotgun (WGS) entry which is preliminary data.</text>
</comment>
<dbReference type="Gene3D" id="1.10.287.950">
    <property type="entry name" value="Methyl-accepting chemotaxis protein"/>
    <property type="match status" value="1"/>
</dbReference>
<accession>A0A5M6ZGL9</accession>
<dbReference type="SUPFAM" id="SSF58104">
    <property type="entry name" value="Methyl-accepting chemotaxis protein (MCP) signaling domain"/>
    <property type="match status" value="1"/>
</dbReference>
<dbReference type="PROSITE" id="PS50111">
    <property type="entry name" value="CHEMOTAXIS_TRANSDUC_2"/>
    <property type="match status" value="1"/>
</dbReference>
<evidence type="ECO:0000259" key="5">
    <source>
        <dbReference type="PROSITE" id="PS50111"/>
    </source>
</evidence>
<keyword evidence="4" id="KW-1133">Transmembrane helix</keyword>
<dbReference type="GO" id="GO:0004888">
    <property type="term" value="F:transmembrane signaling receptor activity"/>
    <property type="evidence" value="ECO:0007669"/>
    <property type="project" value="InterPro"/>
</dbReference>
<evidence type="ECO:0000313" key="6">
    <source>
        <dbReference type="EMBL" id="KAA5802278.1"/>
    </source>
</evidence>
<organism evidence="6 7">
    <name type="scientific">Alkalicaulis satelles</name>
    <dbReference type="NCBI Taxonomy" id="2609175"/>
    <lineage>
        <taxon>Bacteria</taxon>
        <taxon>Pseudomonadati</taxon>
        <taxon>Pseudomonadota</taxon>
        <taxon>Alphaproteobacteria</taxon>
        <taxon>Maricaulales</taxon>
        <taxon>Maricaulaceae</taxon>
        <taxon>Alkalicaulis</taxon>
    </lineage>
</organism>
<dbReference type="AlphaFoldDB" id="A0A5M6ZGL9"/>
<dbReference type="InterPro" id="IPR004090">
    <property type="entry name" value="Chemotax_Me-accpt_rcpt"/>
</dbReference>
<feature type="transmembrane region" description="Helical" evidence="4">
    <location>
        <begin position="68"/>
        <end position="85"/>
    </location>
</feature>
<dbReference type="GO" id="GO:0007165">
    <property type="term" value="P:signal transduction"/>
    <property type="evidence" value="ECO:0007669"/>
    <property type="project" value="UniProtKB-KW"/>
</dbReference>
<dbReference type="PRINTS" id="PR00260">
    <property type="entry name" value="CHEMTRNSDUCR"/>
</dbReference>